<evidence type="ECO:0000313" key="5">
    <source>
        <dbReference type="Proteomes" id="UP000059188"/>
    </source>
</evidence>
<feature type="transmembrane region" description="Helical" evidence="2">
    <location>
        <begin position="311"/>
        <end position="328"/>
    </location>
</feature>
<evidence type="ECO:0000313" key="4">
    <source>
        <dbReference type="EMBL" id="CEL52476.1"/>
    </source>
</evidence>
<evidence type="ECO:0000256" key="2">
    <source>
        <dbReference type="SAM" id="Phobius"/>
    </source>
</evidence>
<evidence type="ECO:0000256" key="3">
    <source>
        <dbReference type="SAM" id="SignalP"/>
    </source>
</evidence>
<feature type="signal peptide" evidence="3">
    <location>
        <begin position="1"/>
        <end position="18"/>
    </location>
</feature>
<sequence length="329" mass="33893">MRLTGIISALVFARVALGQDSSSTTSAAPTPSSSTAASSDWTPPNIAASDLVESYSSDSDSDPLIPTTISAGCSAFLTSLNSDGTIGSCLASLNTALSSFTSGPGSASAVPKTLKSLCSIKSCTTETMGAKLTEFKDRCSDELIGSNPNPVVIKNYDALYALVPFKAAVCAMDGPNYCLINAGTNSTSTQSTAARRFGRSYVAGHSAAKRAQTVLVPNTNTYSSNYLMFLFTSPAMPAELLCTNCTANILSEYMSFQMSQPHALGSAKSPLLGGQGTLWSSMSEKCPADYMKKLSKGSSFDNSNSGAVSTAAGYFTALAAALAAAVALF</sequence>
<dbReference type="Proteomes" id="UP000059188">
    <property type="component" value="Unassembled WGS sequence"/>
</dbReference>
<dbReference type="EMBL" id="LN679100">
    <property type="protein sequence ID" value="CEL52476.1"/>
    <property type="molecule type" value="Genomic_DNA"/>
</dbReference>
<keyword evidence="5" id="KW-1185">Reference proteome</keyword>
<protein>
    <recommendedName>
        <fullName evidence="6">GPI-anchored protein</fullName>
    </recommendedName>
</protein>
<feature type="chain" id="PRO_5002126218" description="GPI-anchored protein" evidence="3">
    <location>
        <begin position="19"/>
        <end position="329"/>
    </location>
</feature>
<keyword evidence="2" id="KW-0472">Membrane</keyword>
<gene>
    <name evidence="4" type="ORF">RSOLAG1IB_01017</name>
</gene>
<keyword evidence="2" id="KW-1133">Transmembrane helix</keyword>
<keyword evidence="3" id="KW-0732">Signal</keyword>
<feature type="region of interest" description="Disordered" evidence="1">
    <location>
        <begin position="21"/>
        <end position="44"/>
    </location>
</feature>
<name>A0A0B7F332_THACB</name>
<accession>A0A0B7F332</accession>
<evidence type="ECO:0008006" key="6">
    <source>
        <dbReference type="Google" id="ProtNLM"/>
    </source>
</evidence>
<organism evidence="4 5">
    <name type="scientific">Thanatephorus cucumeris (strain AG1-IB / isolate 7/3/14)</name>
    <name type="common">Lettuce bottom rot fungus</name>
    <name type="synonym">Rhizoctonia solani</name>
    <dbReference type="NCBI Taxonomy" id="1108050"/>
    <lineage>
        <taxon>Eukaryota</taxon>
        <taxon>Fungi</taxon>
        <taxon>Dikarya</taxon>
        <taxon>Basidiomycota</taxon>
        <taxon>Agaricomycotina</taxon>
        <taxon>Agaricomycetes</taxon>
        <taxon>Cantharellales</taxon>
        <taxon>Ceratobasidiaceae</taxon>
        <taxon>Rhizoctonia</taxon>
        <taxon>Rhizoctonia solani AG-1</taxon>
    </lineage>
</organism>
<evidence type="ECO:0000256" key="1">
    <source>
        <dbReference type="SAM" id="MobiDB-lite"/>
    </source>
</evidence>
<reference evidence="4 5" key="1">
    <citation type="submission" date="2014-11" db="EMBL/GenBank/DDBJ databases">
        <authorList>
            <person name="Wibberg Daniel"/>
        </authorList>
    </citation>
    <scope>NUCLEOTIDE SEQUENCE [LARGE SCALE GENOMIC DNA]</scope>
    <source>
        <strain evidence="4">Rhizoctonia solani AG1-IB 7/3/14</strain>
    </source>
</reference>
<proteinExistence type="predicted"/>
<dbReference type="AlphaFoldDB" id="A0A0B7F332"/>
<feature type="compositionally biased region" description="Low complexity" evidence="1">
    <location>
        <begin position="21"/>
        <end position="39"/>
    </location>
</feature>
<keyword evidence="2" id="KW-0812">Transmembrane</keyword>
<dbReference type="OrthoDB" id="5588482at2759"/>